<dbReference type="PANTHER" id="PTHR24056">
    <property type="entry name" value="CELL DIVISION PROTEIN KINASE"/>
    <property type="match status" value="1"/>
</dbReference>
<evidence type="ECO:0000256" key="4">
    <source>
        <dbReference type="ARBA" id="ARBA00022741"/>
    </source>
</evidence>
<reference evidence="7 8" key="1">
    <citation type="submission" date="2019-09" db="EMBL/GenBank/DDBJ databases">
        <title>Bird 10,000 Genomes (B10K) Project - Family phase.</title>
        <authorList>
            <person name="Zhang G."/>
        </authorList>
    </citation>
    <scope>NUCLEOTIDE SEQUENCE [LARGE SCALE GENOMIC DNA]</scope>
    <source>
        <strain evidence="7">B10K-DU-001-39</strain>
        <tissue evidence="7">Muscle</tissue>
    </source>
</reference>
<evidence type="ECO:0000256" key="5">
    <source>
        <dbReference type="ARBA" id="ARBA00022777"/>
    </source>
</evidence>
<evidence type="ECO:0000313" key="8">
    <source>
        <dbReference type="Proteomes" id="UP000562322"/>
    </source>
</evidence>
<keyword evidence="2" id="KW-0723">Serine/threonine-protein kinase</keyword>
<dbReference type="GO" id="GO:0005524">
    <property type="term" value="F:ATP binding"/>
    <property type="evidence" value="ECO:0007669"/>
    <property type="project" value="UniProtKB-KW"/>
</dbReference>
<evidence type="ECO:0000256" key="1">
    <source>
        <dbReference type="ARBA" id="ARBA00012425"/>
    </source>
</evidence>
<dbReference type="Proteomes" id="UP000562322">
    <property type="component" value="Unassembled WGS sequence"/>
</dbReference>
<accession>A0A7L0W4T1</accession>
<dbReference type="InterPro" id="IPR011009">
    <property type="entry name" value="Kinase-like_dom_sf"/>
</dbReference>
<dbReference type="Gene3D" id="1.10.510.10">
    <property type="entry name" value="Transferase(Phosphotransferase) domain 1"/>
    <property type="match status" value="1"/>
</dbReference>
<feature type="non-terminal residue" evidence="7">
    <location>
        <position position="1"/>
    </location>
</feature>
<dbReference type="InterPro" id="IPR050108">
    <property type="entry name" value="CDK"/>
</dbReference>
<dbReference type="GO" id="GO:0000307">
    <property type="term" value="C:cyclin-dependent protein kinase holoenzyme complex"/>
    <property type="evidence" value="ECO:0007669"/>
    <property type="project" value="TreeGrafter"/>
</dbReference>
<gene>
    <name evidence="7" type="primary">Cdk2</name>
    <name evidence="7" type="ORF">ALELAT_R15134</name>
</gene>
<dbReference type="OrthoDB" id="1732493at2759"/>
<protein>
    <recommendedName>
        <fullName evidence="1">cyclin-dependent kinase</fullName>
        <ecNumber evidence="1">2.7.11.22</ecNumber>
    </recommendedName>
</protein>
<keyword evidence="8" id="KW-1185">Reference proteome</keyword>
<dbReference type="AlphaFoldDB" id="A0A7L0W4T1"/>
<dbReference type="SUPFAM" id="SSF56112">
    <property type="entry name" value="Protein kinase-like (PK-like)"/>
    <property type="match status" value="1"/>
</dbReference>
<dbReference type="GO" id="GO:0010468">
    <property type="term" value="P:regulation of gene expression"/>
    <property type="evidence" value="ECO:0007669"/>
    <property type="project" value="TreeGrafter"/>
</dbReference>
<evidence type="ECO:0000256" key="2">
    <source>
        <dbReference type="ARBA" id="ARBA00022527"/>
    </source>
</evidence>
<keyword evidence="3" id="KW-0808">Transferase</keyword>
<keyword evidence="6" id="KW-0067">ATP-binding</keyword>
<dbReference type="PANTHER" id="PTHR24056:SF254">
    <property type="entry name" value="CYCLIN-DEPENDENT KINASE 2"/>
    <property type="match status" value="1"/>
</dbReference>
<dbReference type="GO" id="GO:0005634">
    <property type="term" value="C:nucleus"/>
    <property type="evidence" value="ECO:0007669"/>
    <property type="project" value="TreeGrafter"/>
</dbReference>
<keyword evidence="4" id="KW-0547">Nucleotide-binding</keyword>
<dbReference type="GO" id="GO:0007165">
    <property type="term" value="P:signal transduction"/>
    <property type="evidence" value="ECO:0007669"/>
    <property type="project" value="TreeGrafter"/>
</dbReference>
<evidence type="ECO:0000256" key="3">
    <source>
        <dbReference type="ARBA" id="ARBA00022679"/>
    </source>
</evidence>
<evidence type="ECO:0000313" key="7">
    <source>
        <dbReference type="EMBL" id="NXL86445.1"/>
    </source>
</evidence>
<dbReference type="GO" id="GO:0005737">
    <property type="term" value="C:cytoplasm"/>
    <property type="evidence" value="ECO:0007669"/>
    <property type="project" value="TreeGrafter"/>
</dbReference>
<sequence length="90" mass="10313">QVTRRALFPGDSEIDQLFRIFRTLGTPDEAAWPGVTVLPDYKPSFPKWARQDLAKVQMLQYDPNKRISAKAALGHPFFHDVTRAVPHLRL</sequence>
<comment type="caution">
    <text evidence="7">The sequence shown here is derived from an EMBL/GenBank/DDBJ whole genome shotgun (WGS) entry which is preliminary data.</text>
</comment>
<organism evidence="7 8">
    <name type="scientific">Alectura lathami</name>
    <name type="common">Australian brush turkey</name>
    <dbReference type="NCBI Taxonomy" id="81907"/>
    <lineage>
        <taxon>Eukaryota</taxon>
        <taxon>Metazoa</taxon>
        <taxon>Chordata</taxon>
        <taxon>Craniata</taxon>
        <taxon>Vertebrata</taxon>
        <taxon>Euteleostomi</taxon>
        <taxon>Archelosauria</taxon>
        <taxon>Archosauria</taxon>
        <taxon>Dinosauria</taxon>
        <taxon>Saurischia</taxon>
        <taxon>Theropoda</taxon>
        <taxon>Coelurosauria</taxon>
        <taxon>Aves</taxon>
        <taxon>Neognathae</taxon>
        <taxon>Galloanserae</taxon>
        <taxon>Galliformes</taxon>
        <taxon>Megapodiidae</taxon>
        <taxon>Alectura</taxon>
    </lineage>
</organism>
<dbReference type="GO" id="GO:0030332">
    <property type="term" value="F:cyclin binding"/>
    <property type="evidence" value="ECO:0007669"/>
    <property type="project" value="TreeGrafter"/>
</dbReference>
<evidence type="ECO:0000256" key="6">
    <source>
        <dbReference type="ARBA" id="ARBA00022840"/>
    </source>
</evidence>
<feature type="non-terminal residue" evidence="7">
    <location>
        <position position="90"/>
    </location>
</feature>
<dbReference type="EC" id="2.7.11.22" evidence="1"/>
<keyword evidence="5 7" id="KW-0418">Kinase</keyword>
<dbReference type="GO" id="GO:0010389">
    <property type="term" value="P:regulation of G2/M transition of mitotic cell cycle"/>
    <property type="evidence" value="ECO:0007669"/>
    <property type="project" value="TreeGrafter"/>
</dbReference>
<dbReference type="GO" id="GO:0004693">
    <property type="term" value="F:cyclin-dependent protein serine/threonine kinase activity"/>
    <property type="evidence" value="ECO:0007669"/>
    <property type="project" value="UniProtKB-EC"/>
</dbReference>
<dbReference type="EMBL" id="VXAV01003410">
    <property type="protein sequence ID" value="NXL86445.1"/>
    <property type="molecule type" value="Genomic_DNA"/>
</dbReference>
<proteinExistence type="predicted"/>
<dbReference type="GO" id="GO:0000082">
    <property type="term" value="P:G1/S transition of mitotic cell cycle"/>
    <property type="evidence" value="ECO:0007669"/>
    <property type="project" value="TreeGrafter"/>
</dbReference>
<name>A0A7L0W4T1_ALELA</name>